<proteinExistence type="predicted"/>
<sequence length="94" mass="10795">MRWWAACRGHFVGEEPLITLPITGRVVQLRGGRPLNMQRACGLQLNKATRMRPMIMTGAAVSHITSAWHMEGKNWHRTILPIVRMKYRAMGTQR</sequence>
<evidence type="ECO:0000313" key="1">
    <source>
        <dbReference type="EMBL" id="KAJ1150284.1"/>
    </source>
</evidence>
<evidence type="ECO:0000313" key="2">
    <source>
        <dbReference type="Proteomes" id="UP001066276"/>
    </source>
</evidence>
<dbReference type="Proteomes" id="UP001066276">
    <property type="component" value="Chromosome 5"/>
</dbReference>
<name>A0AAV7RBV5_PLEWA</name>
<dbReference type="EMBL" id="JANPWB010000009">
    <property type="protein sequence ID" value="KAJ1150284.1"/>
    <property type="molecule type" value="Genomic_DNA"/>
</dbReference>
<accession>A0AAV7RBV5</accession>
<gene>
    <name evidence="1" type="ORF">NDU88_003079</name>
</gene>
<keyword evidence="2" id="KW-1185">Reference proteome</keyword>
<comment type="caution">
    <text evidence="1">The sequence shown here is derived from an EMBL/GenBank/DDBJ whole genome shotgun (WGS) entry which is preliminary data.</text>
</comment>
<protein>
    <submittedName>
        <fullName evidence="1">Uncharacterized protein</fullName>
    </submittedName>
</protein>
<dbReference type="AlphaFoldDB" id="A0AAV7RBV5"/>
<reference evidence="1" key="1">
    <citation type="journal article" date="2022" name="bioRxiv">
        <title>Sequencing and chromosome-scale assembly of the giantPleurodeles waltlgenome.</title>
        <authorList>
            <person name="Brown T."/>
            <person name="Elewa A."/>
            <person name="Iarovenko S."/>
            <person name="Subramanian E."/>
            <person name="Araus A.J."/>
            <person name="Petzold A."/>
            <person name="Susuki M."/>
            <person name="Suzuki K.-i.T."/>
            <person name="Hayashi T."/>
            <person name="Toyoda A."/>
            <person name="Oliveira C."/>
            <person name="Osipova E."/>
            <person name="Leigh N.D."/>
            <person name="Simon A."/>
            <person name="Yun M.H."/>
        </authorList>
    </citation>
    <scope>NUCLEOTIDE SEQUENCE</scope>
    <source>
        <strain evidence="1">20211129_DDA</strain>
        <tissue evidence="1">Liver</tissue>
    </source>
</reference>
<organism evidence="1 2">
    <name type="scientific">Pleurodeles waltl</name>
    <name type="common">Iberian ribbed newt</name>
    <dbReference type="NCBI Taxonomy" id="8319"/>
    <lineage>
        <taxon>Eukaryota</taxon>
        <taxon>Metazoa</taxon>
        <taxon>Chordata</taxon>
        <taxon>Craniata</taxon>
        <taxon>Vertebrata</taxon>
        <taxon>Euteleostomi</taxon>
        <taxon>Amphibia</taxon>
        <taxon>Batrachia</taxon>
        <taxon>Caudata</taxon>
        <taxon>Salamandroidea</taxon>
        <taxon>Salamandridae</taxon>
        <taxon>Pleurodelinae</taxon>
        <taxon>Pleurodeles</taxon>
    </lineage>
</organism>